<comment type="caution">
    <text evidence="3">The sequence shown here is derived from an EMBL/GenBank/DDBJ whole genome shotgun (WGS) entry which is preliminary data.</text>
</comment>
<protein>
    <submittedName>
        <fullName evidence="3">Peptide/nickel transport system substrate-binding protein</fullName>
    </submittedName>
</protein>
<dbReference type="Proteomes" id="UP000776164">
    <property type="component" value="Unassembled WGS sequence"/>
</dbReference>
<organism evidence="3 4">
    <name type="scientific">Subtercola frigoramans</name>
    <dbReference type="NCBI Taxonomy" id="120298"/>
    <lineage>
        <taxon>Bacteria</taxon>
        <taxon>Bacillati</taxon>
        <taxon>Actinomycetota</taxon>
        <taxon>Actinomycetes</taxon>
        <taxon>Micrococcales</taxon>
        <taxon>Microbacteriaceae</taxon>
        <taxon>Subtercola</taxon>
    </lineage>
</organism>
<evidence type="ECO:0000256" key="1">
    <source>
        <dbReference type="ARBA" id="ARBA00022729"/>
    </source>
</evidence>
<dbReference type="SUPFAM" id="SSF53850">
    <property type="entry name" value="Periplasmic binding protein-like II"/>
    <property type="match status" value="1"/>
</dbReference>
<sequence>MFKKSAIAGAAIIALALVVTGCTGSGNSPSKESKTLTVGLATGPVSLDPSKGAAGFGEFFTDPAYASLINTSEKGDLIPGLAEKWGYVGDDNKTFTLTLRSGLKFADGTDLNAQSVVNSVAYFVTGSGPTTAYFRNLKLTATDNLTVNVVSSEPNPLMPFLFSNTVLGGDIISAAGIDDPTGLASTTHGAGPYVYDAAQSVAEDHYVYTPNKNFWDQTAIHFDKIEIKVIPQIQSLVQALKSGQIDTMVGDPSVESSIKGNASIAIEAAPIVWNGVYLLDRNGVVAPALADLRVRQALNYAVDRSAIAKVAYGDSAVATDQAAVTGFDGYDPALEGTYPYDPEKAKQLLQEAGYGNGFSMAVNYQSFDPGSTKMIQAVAAQWAKIGVTLELKGNTNFGEWVGDLVSKKFPASVLNGTGGQPQYLDAEFAWLPTAIMNVFQVADPGVAEAFNTLATASPDNSGKAAQAFQKVIVDNAIAVPIVQYDATLYHGTNLKGVVFPPGFAAPSSIVTWTK</sequence>
<evidence type="ECO:0000313" key="4">
    <source>
        <dbReference type="Proteomes" id="UP000776164"/>
    </source>
</evidence>
<accession>A0ABS2L0Z9</accession>
<name>A0ABS2L0Z9_9MICO</name>
<dbReference type="PANTHER" id="PTHR30290:SF38">
    <property type="entry name" value="D,D-DIPEPTIDE-BINDING PERIPLASMIC PROTEIN DDPA-RELATED"/>
    <property type="match status" value="1"/>
</dbReference>
<keyword evidence="4" id="KW-1185">Reference proteome</keyword>
<dbReference type="InterPro" id="IPR030678">
    <property type="entry name" value="Peptide/Ni-bd"/>
</dbReference>
<dbReference type="PIRSF" id="PIRSF002741">
    <property type="entry name" value="MppA"/>
    <property type="match status" value="1"/>
</dbReference>
<evidence type="ECO:0000313" key="3">
    <source>
        <dbReference type="EMBL" id="MBM7470760.1"/>
    </source>
</evidence>
<gene>
    <name evidence="3" type="ORF">JOE66_000394</name>
</gene>
<dbReference type="Gene3D" id="3.40.190.10">
    <property type="entry name" value="Periplasmic binding protein-like II"/>
    <property type="match status" value="1"/>
</dbReference>
<dbReference type="Pfam" id="PF00496">
    <property type="entry name" value="SBP_bac_5"/>
    <property type="match status" value="1"/>
</dbReference>
<dbReference type="InterPro" id="IPR039424">
    <property type="entry name" value="SBP_5"/>
</dbReference>
<feature type="domain" description="Solute-binding protein family 5" evidence="2">
    <location>
        <begin position="77"/>
        <end position="420"/>
    </location>
</feature>
<dbReference type="RefSeq" id="WP_205106463.1">
    <property type="nucleotide sequence ID" value="NZ_BAAAHT010000018.1"/>
</dbReference>
<proteinExistence type="predicted"/>
<dbReference type="EMBL" id="JAFBBU010000001">
    <property type="protein sequence ID" value="MBM7470760.1"/>
    <property type="molecule type" value="Genomic_DNA"/>
</dbReference>
<keyword evidence="1" id="KW-0732">Signal</keyword>
<dbReference type="Gene3D" id="3.10.105.10">
    <property type="entry name" value="Dipeptide-binding Protein, Domain 3"/>
    <property type="match status" value="1"/>
</dbReference>
<dbReference type="InterPro" id="IPR000914">
    <property type="entry name" value="SBP_5_dom"/>
</dbReference>
<reference evidence="3 4" key="1">
    <citation type="submission" date="2021-01" db="EMBL/GenBank/DDBJ databases">
        <title>Sequencing the genomes of 1000 actinobacteria strains.</title>
        <authorList>
            <person name="Klenk H.-P."/>
        </authorList>
    </citation>
    <scope>NUCLEOTIDE SEQUENCE [LARGE SCALE GENOMIC DNA]</scope>
    <source>
        <strain evidence="3 4">DSM 13057</strain>
    </source>
</reference>
<dbReference type="PROSITE" id="PS51257">
    <property type="entry name" value="PROKAR_LIPOPROTEIN"/>
    <property type="match status" value="1"/>
</dbReference>
<evidence type="ECO:0000259" key="2">
    <source>
        <dbReference type="Pfam" id="PF00496"/>
    </source>
</evidence>
<dbReference type="PANTHER" id="PTHR30290">
    <property type="entry name" value="PERIPLASMIC BINDING COMPONENT OF ABC TRANSPORTER"/>
    <property type="match status" value="1"/>
</dbReference>